<dbReference type="InterPro" id="IPR010559">
    <property type="entry name" value="Sig_transdc_His_kin_internal"/>
</dbReference>
<dbReference type="SUPFAM" id="SSF55874">
    <property type="entry name" value="ATPase domain of HSP90 chaperone/DNA topoisomerase II/histidine kinase"/>
    <property type="match status" value="1"/>
</dbReference>
<dbReference type="Proteomes" id="UP000250369">
    <property type="component" value="Unassembled WGS sequence"/>
</dbReference>
<dbReference type="Gene3D" id="6.10.340.10">
    <property type="match status" value="1"/>
</dbReference>
<evidence type="ECO:0000256" key="1">
    <source>
        <dbReference type="ARBA" id="ARBA00004651"/>
    </source>
</evidence>
<evidence type="ECO:0000313" key="9">
    <source>
        <dbReference type="Proteomes" id="UP000250369"/>
    </source>
</evidence>
<evidence type="ECO:0000313" key="8">
    <source>
        <dbReference type="EMBL" id="RAV14413.1"/>
    </source>
</evidence>
<dbReference type="InterPro" id="IPR003660">
    <property type="entry name" value="HAMP_dom"/>
</dbReference>
<dbReference type="PANTHER" id="PTHR34220">
    <property type="entry name" value="SENSOR HISTIDINE KINASE YPDA"/>
    <property type="match status" value="1"/>
</dbReference>
<dbReference type="InterPro" id="IPR036890">
    <property type="entry name" value="HATPase_C_sf"/>
</dbReference>
<name>A0A329M6W8_9BACL</name>
<reference evidence="8 9" key="1">
    <citation type="journal article" date="2009" name="Int. J. Syst. Evol. Microbiol.">
        <title>Paenibacillus contaminans sp. nov., isolated from a contaminated laboratory plate.</title>
        <authorList>
            <person name="Chou J.H."/>
            <person name="Lee J.H."/>
            <person name="Lin M.C."/>
            <person name="Chang P.S."/>
            <person name="Arun A.B."/>
            <person name="Young C.C."/>
            <person name="Chen W.M."/>
        </authorList>
    </citation>
    <scope>NUCLEOTIDE SEQUENCE [LARGE SCALE GENOMIC DNA]</scope>
    <source>
        <strain evidence="8 9">CKOBP-6</strain>
    </source>
</reference>
<evidence type="ECO:0000256" key="2">
    <source>
        <dbReference type="ARBA" id="ARBA00022475"/>
    </source>
</evidence>
<evidence type="ECO:0000256" key="6">
    <source>
        <dbReference type="SAM" id="Phobius"/>
    </source>
</evidence>
<evidence type="ECO:0000256" key="3">
    <source>
        <dbReference type="ARBA" id="ARBA00022553"/>
    </source>
</evidence>
<keyword evidence="5 6" id="KW-0472">Membrane</keyword>
<dbReference type="SMART" id="SM00304">
    <property type="entry name" value="HAMP"/>
    <property type="match status" value="1"/>
</dbReference>
<keyword evidence="9" id="KW-1185">Reference proteome</keyword>
<dbReference type="AlphaFoldDB" id="A0A329M6W8"/>
<dbReference type="PANTHER" id="PTHR34220:SF7">
    <property type="entry name" value="SENSOR HISTIDINE KINASE YPDA"/>
    <property type="match status" value="1"/>
</dbReference>
<dbReference type="Pfam" id="PF06580">
    <property type="entry name" value="His_kinase"/>
    <property type="match status" value="1"/>
</dbReference>
<keyword evidence="4" id="KW-0808">Transferase</keyword>
<evidence type="ECO:0000259" key="7">
    <source>
        <dbReference type="PROSITE" id="PS50885"/>
    </source>
</evidence>
<dbReference type="InterPro" id="IPR050640">
    <property type="entry name" value="Bact_2-comp_sensor_kinase"/>
</dbReference>
<keyword evidence="6" id="KW-1133">Transmembrane helix</keyword>
<dbReference type="Pfam" id="PF00672">
    <property type="entry name" value="HAMP"/>
    <property type="match status" value="1"/>
</dbReference>
<comment type="caution">
    <text evidence="8">The sequence shown here is derived from an EMBL/GenBank/DDBJ whole genome shotgun (WGS) entry which is preliminary data.</text>
</comment>
<dbReference type="GO" id="GO:0005886">
    <property type="term" value="C:plasma membrane"/>
    <property type="evidence" value="ECO:0007669"/>
    <property type="project" value="UniProtKB-SubCell"/>
</dbReference>
<gene>
    <name evidence="8" type="ORF">DQG23_31465</name>
</gene>
<protein>
    <recommendedName>
        <fullName evidence="7">HAMP domain-containing protein</fullName>
    </recommendedName>
</protein>
<evidence type="ECO:0000256" key="4">
    <source>
        <dbReference type="ARBA" id="ARBA00022679"/>
    </source>
</evidence>
<dbReference type="EMBL" id="QMFB01000026">
    <property type="protein sequence ID" value="RAV14413.1"/>
    <property type="molecule type" value="Genomic_DNA"/>
</dbReference>
<dbReference type="GO" id="GO:0000155">
    <property type="term" value="F:phosphorelay sensor kinase activity"/>
    <property type="evidence" value="ECO:0007669"/>
    <property type="project" value="InterPro"/>
</dbReference>
<dbReference type="PROSITE" id="PS50885">
    <property type="entry name" value="HAMP"/>
    <property type="match status" value="1"/>
</dbReference>
<feature type="domain" description="HAMP" evidence="7">
    <location>
        <begin position="305"/>
        <end position="357"/>
    </location>
</feature>
<evidence type="ECO:0000256" key="5">
    <source>
        <dbReference type="ARBA" id="ARBA00023136"/>
    </source>
</evidence>
<keyword evidence="2" id="KW-1003">Cell membrane</keyword>
<dbReference type="Gene3D" id="3.30.565.10">
    <property type="entry name" value="Histidine kinase-like ATPase, C-terminal domain"/>
    <property type="match status" value="1"/>
</dbReference>
<dbReference type="CDD" id="cd06225">
    <property type="entry name" value="HAMP"/>
    <property type="match status" value="1"/>
</dbReference>
<keyword evidence="6" id="KW-0812">Transmembrane</keyword>
<proteinExistence type="predicted"/>
<sequence>MSIFTKLSLTFLLVLLPFYGMTLFLNLKGSQSIRSEISHSVNSRDAFYMQNLEQEMKRLSQIFYELLLDKDPMLIGVSDDLSAPALLDKVTTLQKRLQLVKASSTLVEKPMIYFPQMNRLISPGGVSDYDKLQNPDEVDRLSRNVDPNRIVQLQDGRFFLSLRYPLNADFERPPLFVVMLELSVDQLQNSLRNIVSPQQGDFLLVHAKENWTLSSTQDESTLQNLKSLAEDKRSEGAHAGSGSVRLGNTTYWESYTTSDPLQLSLYVFIPEDKVLGGLRSYEKWVWIILVVSLVAIVLLALTTYRIIHNPLRKLVSAFRMVQQGRFVPVAENTAQDEFHYLFAGFNRMVSQLNILIHEVYEKEISSQRSELKRLQAQINPHFLYNCFFIMGGLITDKEYTKAYGFVQYLRDYYRFITKNAEDHIPLRDEMQHAQTYLDIQKLCYGERIDVEMEPLPDRLSLMPVPRLIVQPIIENAYKYALVCHPAHGELWIHHKMDNDNLMIFVEDNGTGIDDAQIAALSAQLAARAVPREEPTGLLNVHRRLQLMFGSNSGLILCRSQLGGLCVMMTFSISDQQQEDTEDAGCTE</sequence>
<feature type="transmembrane region" description="Helical" evidence="6">
    <location>
        <begin position="284"/>
        <end position="304"/>
    </location>
</feature>
<keyword evidence="3" id="KW-0597">Phosphoprotein</keyword>
<dbReference type="SUPFAM" id="SSF158472">
    <property type="entry name" value="HAMP domain-like"/>
    <property type="match status" value="1"/>
</dbReference>
<organism evidence="8 9">
    <name type="scientific">Paenibacillus contaminans</name>
    <dbReference type="NCBI Taxonomy" id="450362"/>
    <lineage>
        <taxon>Bacteria</taxon>
        <taxon>Bacillati</taxon>
        <taxon>Bacillota</taxon>
        <taxon>Bacilli</taxon>
        <taxon>Bacillales</taxon>
        <taxon>Paenibacillaceae</taxon>
        <taxon>Paenibacillus</taxon>
    </lineage>
</organism>
<dbReference type="RefSeq" id="WP_113034996.1">
    <property type="nucleotide sequence ID" value="NZ_QMFB01000026.1"/>
</dbReference>
<comment type="subcellular location">
    <subcellularLocation>
        <location evidence="1">Cell membrane</location>
        <topology evidence="1">Multi-pass membrane protein</topology>
    </subcellularLocation>
</comment>
<accession>A0A329M6W8</accession>